<dbReference type="EMBL" id="AVOT02002983">
    <property type="protein sequence ID" value="MBW0472144.1"/>
    <property type="molecule type" value="Genomic_DNA"/>
</dbReference>
<keyword evidence="5" id="KW-1185">Reference proteome</keyword>
<evidence type="ECO:0000313" key="5">
    <source>
        <dbReference type="Proteomes" id="UP000765509"/>
    </source>
</evidence>
<evidence type="ECO:0000256" key="1">
    <source>
        <dbReference type="SAM" id="MobiDB-lite"/>
    </source>
</evidence>
<feature type="region of interest" description="Disordered" evidence="1">
    <location>
        <begin position="133"/>
        <end position="157"/>
    </location>
</feature>
<dbReference type="InterPro" id="IPR032549">
    <property type="entry name" value="DUF4939"/>
</dbReference>
<organism evidence="4 5">
    <name type="scientific">Austropuccinia psidii MF-1</name>
    <dbReference type="NCBI Taxonomy" id="1389203"/>
    <lineage>
        <taxon>Eukaryota</taxon>
        <taxon>Fungi</taxon>
        <taxon>Dikarya</taxon>
        <taxon>Basidiomycota</taxon>
        <taxon>Pucciniomycotina</taxon>
        <taxon>Pucciniomycetes</taxon>
        <taxon>Pucciniales</taxon>
        <taxon>Sphaerophragmiaceae</taxon>
        <taxon>Austropuccinia</taxon>
    </lineage>
</organism>
<protein>
    <recommendedName>
        <fullName evidence="6">Reverse transcriptase/retrotransposon-derived protein RNase H-like domain-containing protein</fullName>
    </recommendedName>
</protein>
<sequence length="583" mass="64998">MTVQHSPPAKNTRSQRNLAVLTPTARVPLDRTPSVHQLSENLDRGPQMEGAAPSRRGGMKSRRSRSFPGLLGGYPGISEGARARLGEVEDEEGGNVPQGSNIAPTNQPLVSQSDPSLLRIMEQMATIMVQLSQEAAPRDNSKSPAFKTPSMKAPDSFDGTKANKLRGFIQSCKLIFHNDPENFFADRKKALYSTSFLTGRAGKWIEPYLSNISNEDPSYLINNWKLFEAQLFTLFGDPNEVRKAEQELDNLRMKESGHVSLYIDDFRSLIFEWDFFIIDSPKGEDLILGYDFLYHFSPIIDWKNGLITYDYSHKDSSGIKYSASNALDTAVNSAALVGELKTPSLPHSFLIPSIMPSQPSSLEEQWDEEEEPEEIEAVLKVVPPAYHQYLDVCSKVKAEKHPPHCACDHHIEMEGLLYPEALSQFQIIKEAFTTAPPLSHFIWSLPAIVETDASDYGLGAVLSQVSDSGKHPIAFDSCKLLRAELNYEIDYKELLGIVWALMHWRDCLLSLSNPFEVLTDHSSLHCLCLPKFLLVVKPAGLNFCLSFISLSLTSQEGWPLYQMPLHVGTACTQKGGGLHQQES</sequence>
<dbReference type="InterPro" id="IPR021109">
    <property type="entry name" value="Peptidase_aspartic_dom_sf"/>
</dbReference>
<proteinExistence type="predicted"/>
<feature type="domain" description="DUF4939" evidence="2">
    <location>
        <begin position="151"/>
        <end position="236"/>
    </location>
</feature>
<dbReference type="Proteomes" id="UP000765509">
    <property type="component" value="Unassembled WGS sequence"/>
</dbReference>
<feature type="region of interest" description="Disordered" evidence="1">
    <location>
        <begin position="1"/>
        <end position="110"/>
    </location>
</feature>
<feature type="domain" description="Reverse transcriptase/retrotransposon-derived protein RNase H-like" evidence="3">
    <location>
        <begin position="420"/>
        <end position="516"/>
    </location>
</feature>
<dbReference type="PANTHER" id="PTHR34072:SF52">
    <property type="entry name" value="RIBONUCLEASE H"/>
    <property type="match status" value="1"/>
</dbReference>
<dbReference type="Pfam" id="PF16297">
    <property type="entry name" value="DUF4939"/>
    <property type="match status" value="1"/>
</dbReference>
<dbReference type="Gene3D" id="2.40.70.10">
    <property type="entry name" value="Acid Proteases"/>
    <property type="match status" value="1"/>
</dbReference>
<dbReference type="OrthoDB" id="5552562at2759"/>
<comment type="caution">
    <text evidence="4">The sequence shown here is derived from an EMBL/GenBank/DDBJ whole genome shotgun (WGS) entry which is preliminary data.</text>
</comment>
<gene>
    <name evidence="4" type="ORF">O181_011859</name>
</gene>
<feature type="compositionally biased region" description="Polar residues" evidence="1">
    <location>
        <begin position="1"/>
        <end position="17"/>
    </location>
</feature>
<evidence type="ECO:0008006" key="6">
    <source>
        <dbReference type="Google" id="ProtNLM"/>
    </source>
</evidence>
<evidence type="ECO:0000259" key="2">
    <source>
        <dbReference type="Pfam" id="PF16297"/>
    </source>
</evidence>
<dbReference type="CDD" id="cd09274">
    <property type="entry name" value="RNase_HI_RT_Ty3"/>
    <property type="match status" value="1"/>
</dbReference>
<accession>A0A9Q3BV97</accession>
<dbReference type="AlphaFoldDB" id="A0A9Q3BV97"/>
<dbReference type="InterPro" id="IPR043502">
    <property type="entry name" value="DNA/RNA_pol_sf"/>
</dbReference>
<dbReference type="Pfam" id="PF17919">
    <property type="entry name" value="RT_RNaseH_2"/>
    <property type="match status" value="1"/>
</dbReference>
<feature type="compositionally biased region" description="Polar residues" evidence="1">
    <location>
        <begin position="97"/>
        <end position="110"/>
    </location>
</feature>
<dbReference type="PANTHER" id="PTHR34072">
    <property type="entry name" value="ENZYMATIC POLYPROTEIN-RELATED"/>
    <property type="match status" value="1"/>
</dbReference>
<evidence type="ECO:0000313" key="4">
    <source>
        <dbReference type="EMBL" id="MBW0472144.1"/>
    </source>
</evidence>
<name>A0A9Q3BV97_9BASI</name>
<reference evidence="4" key="1">
    <citation type="submission" date="2021-03" db="EMBL/GenBank/DDBJ databases">
        <title>Draft genome sequence of rust myrtle Austropuccinia psidii MF-1, a brazilian biotype.</title>
        <authorList>
            <person name="Quecine M.C."/>
            <person name="Pachon D.M.R."/>
            <person name="Bonatelli M.L."/>
            <person name="Correr F.H."/>
            <person name="Franceschini L.M."/>
            <person name="Leite T.F."/>
            <person name="Margarido G.R.A."/>
            <person name="Almeida C.A."/>
            <person name="Ferrarezi J.A."/>
            <person name="Labate C.A."/>
        </authorList>
    </citation>
    <scope>NUCLEOTIDE SEQUENCE</scope>
    <source>
        <strain evidence="4">MF-1</strain>
    </source>
</reference>
<evidence type="ECO:0000259" key="3">
    <source>
        <dbReference type="Pfam" id="PF17919"/>
    </source>
</evidence>
<dbReference type="SUPFAM" id="SSF56672">
    <property type="entry name" value="DNA/RNA polymerases"/>
    <property type="match status" value="1"/>
</dbReference>
<dbReference type="InterPro" id="IPR041577">
    <property type="entry name" value="RT_RNaseH_2"/>
</dbReference>